<comment type="caution">
    <text evidence="1">The sequence shown here is derived from an EMBL/GenBank/DDBJ whole genome shotgun (WGS) entry which is preliminary data.</text>
</comment>
<gene>
    <name evidence="1" type="ORF">GMORB2_1817</name>
</gene>
<sequence length="218" mass="22572">MVAITNSGSLSPETMTVTKAVTGAAEAAHPTGNGAETMAVSQVIAGRTVTVTEAIYVKAGATPTAAVNDAFTYETSITKTIIEGTPSGLVAVILSVGPSATVATVTEEVVANKTASNQGNVQTATVLSLMTITTTTTATSRYTTVIETVTDPANQVIVEIIVMDTETGTSNHHYYLCGNSPVHSYAYTHARHPHQHGYDVHILTLSLSQSATSNTAAF</sequence>
<evidence type="ECO:0000313" key="1">
    <source>
        <dbReference type="EMBL" id="KAF4121410.1"/>
    </source>
</evidence>
<dbReference type="Proteomes" id="UP000749293">
    <property type="component" value="Unassembled WGS sequence"/>
</dbReference>
<reference evidence="1" key="1">
    <citation type="submission" date="2020-03" db="EMBL/GenBank/DDBJ databases">
        <title>Site-based positive gene gene selection in Geosmithia morbida across the United States reveals a broad range of putative effectors and factors for local host and environmental adapation.</title>
        <authorList>
            <person name="Onufrak A."/>
            <person name="Murdoch R.W."/>
            <person name="Gazis R."/>
            <person name="Huff M."/>
            <person name="Staton M."/>
            <person name="Klingeman W."/>
            <person name="Hadziabdic D."/>
        </authorList>
    </citation>
    <scope>NUCLEOTIDE SEQUENCE</scope>
    <source>
        <strain evidence="1">1262</strain>
    </source>
</reference>
<name>A0A9P4YRH5_9HYPO</name>
<dbReference type="EMBL" id="JAANYQ010000012">
    <property type="protein sequence ID" value="KAF4121410.1"/>
    <property type="molecule type" value="Genomic_DNA"/>
</dbReference>
<keyword evidence="2" id="KW-1185">Reference proteome</keyword>
<accession>A0A9P4YRH5</accession>
<dbReference type="AlphaFoldDB" id="A0A9P4YRH5"/>
<organism evidence="1 2">
    <name type="scientific">Geosmithia morbida</name>
    <dbReference type="NCBI Taxonomy" id="1094350"/>
    <lineage>
        <taxon>Eukaryota</taxon>
        <taxon>Fungi</taxon>
        <taxon>Dikarya</taxon>
        <taxon>Ascomycota</taxon>
        <taxon>Pezizomycotina</taxon>
        <taxon>Sordariomycetes</taxon>
        <taxon>Hypocreomycetidae</taxon>
        <taxon>Hypocreales</taxon>
        <taxon>Bionectriaceae</taxon>
        <taxon>Geosmithia</taxon>
    </lineage>
</organism>
<evidence type="ECO:0000313" key="2">
    <source>
        <dbReference type="Proteomes" id="UP000749293"/>
    </source>
</evidence>
<dbReference type="RefSeq" id="XP_035320062.1">
    <property type="nucleotide sequence ID" value="XM_035463798.1"/>
</dbReference>
<dbReference type="GeneID" id="55968047"/>
<proteinExistence type="predicted"/>
<protein>
    <submittedName>
        <fullName evidence="1">Uncharacterized protein</fullName>
    </submittedName>
</protein>